<reference evidence="2" key="1">
    <citation type="journal article" date="2004" name="Nature">
        <title>Genome duplication in the teleost fish Tetraodon nigroviridis reveals the early vertebrate proto-karyotype.</title>
        <authorList>
            <person name="Jaillon O."/>
            <person name="Aury J.-M."/>
            <person name="Brunet F."/>
            <person name="Petit J.-L."/>
            <person name="Stange-Thomann N."/>
            <person name="Mauceli E."/>
            <person name="Bouneau L."/>
            <person name="Fischer C."/>
            <person name="Ozouf-Costaz C."/>
            <person name="Bernot A."/>
            <person name="Nicaud S."/>
            <person name="Jaffe D."/>
            <person name="Fisher S."/>
            <person name="Lutfalla G."/>
            <person name="Dossat C."/>
            <person name="Segurens B."/>
            <person name="Dasilva C."/>
            <person name="Salanoubat M."/>
            <person name="Levy M."/>
            <person name="Boudet N."/>
            <person name="Castellano S."/>
            <person name="Anthouard V."/>
            <person name="Jubin C."/>
            <person name="Castelli V."/>
            <person name="Katinka M."/>
            <person name="Vacherie B."/>
            <person name="Biemont C."/>
            <person name="Skalli Z."/>
            <person name="Cattolico L."/>
            <person name="Poulain J."/>
            <person name="De Berardinis V."/>
            <person name="Cruaud C."/>
            <person name="Duprat S."/>
            <person name="Brottier P."/>
            <person name="Coutanceau J.-P."/>
            <person name="Gouzy J."/>
            <person name="Parra G."/>
            <person name="Lardier G."/>
            <person name="Chapple C."/>
            <person name="McKernan K.J."/>
            <person name="McEwan P."/>
            <person name="Bosak S."/>
            <person name="Kellis M."/>
            <person name="Volff J.-N."/>
            <person name="Guigo R."/>
            <person name="Zody M.C."/>
            <person name="Mesirov J."/>
            <person name="Lindblad-Toh K."/>
            <person name="Birren B."/>
            <person name="Nusbaum C."/>
            <person name="Kahn D."/>
            <person name="Robinson-Rechavi M."/>
            <person name="Laudet V."/>
            <person name="Schachter V."/>
            <person name="Quetier F."/>
            <person name="Saurin W."/>
            <person name="Scarpelli C."/>
            <person name="Wincker P."/>
            <person name="Lander E.S."/>
            <person name="Weissenbach J."/>
            <person name="Roest Crollius H."/>
        </authorList>
    </citation>
    <scope>NUCLEOTIDE SEQUENCE [LARGE SCALE GENOMIC DNA]</scope>
</reference>
<comment type="caution">
    <text evidence="2">The sequence shown here is derived from an EMBL/GenBank/DDBJ whole genome shotgun (WGS) entry which is preliminary data.</text>
</comment>
<organism evidence="2">
    <name type="scientific">Tetraodon nigroviridis</name>
    <name type="common">Spotted green pufferfish</name>
    <name type="synonym">Chelonodon nigroviridis</name>
    <dbReference type="NCBI Taxonomy" id="99883"/>
    <lineage>
        <taxon>Eukaryota</taxon>
        <taxon>Metazoa</taxon>
        <taxon>Chordata</taxon>
        <taxon>Craniata</taxon>
        <taxon>Vertebrata</taxon>
        <taxon>Euteleostomi</taxon>
        <taxon>Actinopterygii</taxon>
        <taxon>Neopterygii</taxon>
        <taxon>Teleostei</taxon>
        <taxon>Neoteleostei</taxon>
        <taxon>Acanthomorphata</taxon>
        <taxon>Eupercaria</taxon>
        <taxon>Tetraodontiformes</taxon>
        <taxon>Tetradontoidea</taxon>
        <taxon>Tetraodontidae</taxon>
        <taxon>Tetraodon</taxon>
    </lineage>
</organism>
<name>Q4S0N7_TETNG</name>
<dbReference type="KEGG" id="tng:GSTEN00025941G001"/>
<feature type="non-terminal residue" evidence="2">
    <location>
        <position position="1"/>
    </location>
</feature>
<sequence length="78" mass="8544">SLPPPPHQETARTSRYIAHYSDWAHLATISTQDKENGFRSRGSQMCTSDTDRQDGCGGTRGGCICKGSHVFQVIYGTL</sequence>
<reference evidence="2" key="2">
    <citation type="submission" date="2004-02" db="EMBL/GenBank/DDBJ databases">
        <authorList>
            <consortium name="Genoscope"/>
            <consortium name="Whitehead Institute Centre for Genome Research"/>
        </authorList>
    </citation>
    <scope>NUCLEOTIDE SEQUENCE</scope>
</reference>
<protein>
    <submittedName>
        <fullName evidence="2">(spotted green pufferfish) hypothetical protein</fullName>
    </submittedName>
</protein>
<dbReference type="EMBL" id="CAAE01014781">
    <property type="protein sequence ID" value="CAG05795.1"/>
    <property type="molecule type" value="Genomic_DNA"/>
</dbReference>
<feature type="region of interest" description="Disordered" evidence="1">
    <location>
        <begin position="33"/>
        <end position="55"/>
    </location>
</feature>
<dbReference type="OrthoDB" id="9869319at2759"/>
<evidence type="ECO:0000256" key="1">
    <source>
        <dbReference type="SAM" id="MobiDB-lite"/>
    </source>
</evidence>
<dbReference type="AlphaFoldDB" id="Q4S0N7"/>
<evidence type="ECO:0000313" key="2">
    <source>
        <dbReference type="EMBL" id="CAG05795.1"/>
    </source>
</evidence>
<gene>
    <name evidence="2" type="ORF">GSTENG00025941001</name>
</gene>
<proteinExistence type="predicted"/>
<accession>Q4S0N7</accession>